<dbReference type="KEGG" id="pbh:AAW51_1121"/>
<reference evidence="2 3" key="1">
    <citation type="submission" date="2015-05" db="EMBL/GenBank/DDBJ databases">
        <authorList>
            <person name="Tang B."/>
            <person name="Yu Y."/>
        </authorList>
    </citation>
    <scope>NUCLEOTIDE SEQUENCE [LARGE SCALE GENOMIC DNA]</scope>
    <source>
        <strain evidence="2 3">DSM 7029</strain>
    </source>
</reference>
<dbReference type="STRING" id="413882.AAW51_1121"/>
<keyword evidence="3" id="KW-1185">Reference proteome</keyword>
<feature type="compositionally biased region" description="Low complexity" evidence="1">
    <location>
        <begin position="143"/>
        <end position="157"/>
    </location>
</feature>
<dbReference type="RefSeq" id="WP_047193814.1">
    <property type="nucleotide sequence ID" value="NZ_CP011371.1"/>
</dbReference>
<feature type="compositionally biased region" description="Low complexity" evidence="1">
    <location>
        <begin position="57"/>
        <end position="67"/>
    </location>
</feature>
<feature type="region of interest" description="Disordered" evidence="1">
    <location>
        <begin position="1"/>
        <end position="161"/>
    </location>
</feature>
<evidence type="ECO:0000313" key="3">
    <source>
        <dbReference type="Proteomes" id="UP000035352"/>
    </source>
</evidence>
<name>A0A0G3BEU9_9BURK</name>
<organism evidence="2 3">
    <name type="scientific">Caldimonas brevitalea</name>
    <dbReference type="NCBI Taxonomy" id="413882"/>
    <lineage>
        <taxon>Bacteria</taxon>
        <taxon>Pseudomonadati</taxon>
        <taxon>Pseudomonadota</taxon>
        <taxon>Betaproteobacteria</taxon>
        <taxon>Burkholderiales</taxon>
        <taxon>Sphaerotilaceae</taxon>
        <taxon>Caldimonas</taxon>
    </lineage>
</organism>
<evidence type="ECO:0000313" key="2">
    <source>
        <dbReference type="EMBL" id="AKJ27812.1"/>
    </source>
</evidence>
<feature type="compositionally biased region" description="Basic and acidic residues" evidence="1">
    <location>
        <begin position="111"/>
        <end position="130"/>
    </location>
</feature>
<dbReference type="AlphaFoldDB" id="A0A0G3BEU9"/>
<protein>
    <submittedName>
        <fullName evidence="2">Uncharacterized protein</fullName>
    </submittedName>
</protein>
<dbReference type="EMBL" id="CP011371">
    <property type="protein sequence ID" value="AKJ27812.1"/>
    <property type="molecule type" value="Genomic_DNA"/>
</dbReference>
<gene>
    <name evidence="2" type="ORF">AAW51_1121</name>
</gene>
<proteinExistence type="predicted"/>
<accession>A0A0G3BEU9</accession>
<sequence length="285" mass="29900">MSAHKTTHLPPLPHVALRHPHDTGAAHATAQPQGQRNEGGHRLGQFGNAVFRHGRPAQRMPPQSQRRPSPRSKNAGPSPDANLPEADDRPGGSGESQAGGDAPTSVSSRGGKQDRDERGDENGQARERRATRNAGAKSRNRQGAAAEGGPDAGAAAALRTGPGHTPRLATLASFVTLALAAVDARRHGGASGAAPGMRGQLLREVAALMLARGTVDLGKNGLGDVRERLLNAVGPDPKPLAADAHAARSLYRILPLMLVHLQRRRVESELDAMLARLQVLAGHRD</sequence>
<dbReference type="Proteomes" id="UP000035352">
    <property type="component" value="Chromosome"/>
</dbReference>
<evidence type="ECO:0000256" key="1">
    <source>
        <dbReference type="SAM" id="MobiDB-lite"/>
    </source>
</evidence>